<evidence type="ECO:0000313" key="1">
    <source>
        <dbReference type="EMBL" id="ACL44115.1"/>
    </source>
</evidence>
<evidence type="ECO:0008006" key="2">
    <source>
        <dbReference type="Google" id="ProtNLM"/>
    </source>
</evidence>
<dbReference type="AlphaFoldDB" id="B8HRC7"/>
<dbReference type="KEGG" id="cyn:Cyan7425_1746"/>
<dbReference type="HOGENOM" id="CLU_692078_0_0_3"/>
<organism evidence="1">
    <name type="scientific">Cyanothece sp. (strain PCC 7425 / ATCC 29141)</name>
    <dbReference type="NCBI Taxonomy" id="395961"/>
    <lineage>
        <taxon>Bacteria</taxon>
        <taxon>Bacillati</taxon>
        <taxon>Cyanobacteriota</taxon>
        <taxon>Cyanophyceae</taxon>
        <taxon>Gomontiellales</taxon>
        <taxon>Cyanothecaceae</taxon>
        <taxon>Cyanothece</taxon>
    </lineage>
</organism>
<gene>
    <name evidence="1" type="ordered locus">Cyan7425_1746</name>
</gene>
<protein>
    <recommendedName>
        <fullName evidence="2">Phytochrome sensor protein</fullName>
    </recommendedName>
</protein>
<reference evidence="1" key="1">
    <citation type="submission" date="2009-01" db="EMBL/GenBank/DDBJ databases">
        <title>Complete sequence of chromosome Cyanothece sp. PCC 7425.</title>
        <authorList>
            <consortium name="US DOE Joint Genome Institute"/>
            <person name="Lucas S."/>
            <person name="Copeland A."/>
            <person name="Lapidus A."/>
            <person name="Glavina del Rio T."/>
            <person name="Dalin E."/>
            <person name="Tice H."/>
            <person name="Bruce D."/>
            <person name="Goodwin L."/>
            <person name="Pitluck S."/>
            <person name="Sims D."/>
            <person name="Meineke L."/>
            <person name="Brettin T."/>
            <person name="Detter J.C."/>
            <person name="Han C."/>
            <person name="Larimer F."/>
            <person name="Land M."/>
            <person name="Hauser L."/>
            <person name="Kyrpides N."/>
            <person name="Ovchinnikova G."/>
            <person name="Liberton M."/>
            <person name="Stoeckel J."/>
            <person name="Banerjee A."/>
            <person name="Singh A."/>
            <person name="Page L."/>
            <person name="Sato H."/>
            <person name="Zhao L."/>
            <person name="Sherman L."/>
            <person name="Pakrasi H."/>
            <person name="Richardson P."/>
        </authorList>
    </citation>
    <scope>NUCLEOTIDE SEQUENCE</scope>
    <source>
        <strain evidence="1">PCC 7425</strain>
    </source>
</reference>
<sequence length="400" mass="44637">MPPVNKSTLEAGQIYRATGRIAADILRPEVYRAWERSHLQGASSHTLKAEKLSSLETERLLEKQKKLIHTARPYCHLLSQAAGQERHAVMLGNAEAIVIDVMGHEQSIKGPEAVPGPGSLLSEAVAGANGIATPLAEKNYAELVAAEHFIEGFQPFTCQGIPLRNEQSKTVGVLSISVRRAEVGKQLKQILLCSSHGIEAELLHQKLEEDIQRVLSSKWDNYKILEELRQDIIQAHHAARLKLEVVSRFAAANRFDYTLQLLQQAEASLQIFRRRAQLWRDLASSEVGDIQPLSLTQSLQNFVDLLSTETVIRKLEIVMHLQEEVIVMVDSKRLLRTLLHYFLQAFEIAGRGGAIDVQVEKSHDSKSAELFLRPIPAIGSAKVLPKPIILKLPIAIHQYE</sequence>
<accession>B8HRC7</accession>
<dbReference type="OrthoDB" id="9771372at2"/>
<dbReference type="STRING" id="395961.Cyan7425_1746"/>
<proteinExistence type="predicted"/>
<dbReference type="Gene3D" id="3.30.450.40">
    <property type="match status" value="1"/>
</dbReference>
<dbReference type="eggNOG" id="COG3284">
    <property type="taxonomic scope" value="Bacteria"/>
</dbReference>
<dbReference type="EMBL" id="CP001344">
    <property type="protein sequence ID" value="ACL44115.1"/>
    <property type="molecule type" value="Genomic_DNA"/>
</dbReference>
<dbReference type="InterPro" id="IPR029016">
    <property type="entry name" value="GAF-like_dom_sf"/>
</dbReference>
<name>B8HRC7_CYAP4</name>